<feature type="chain" id="PRO_5013025471" evidence="2">
    <location>
        <begin position="26"/>
        <end position="117"/>
    </location>
</feature>
<dbReference type="InterPro" id="IPR015662">
    <property type="entry name" value="Promotilin"/>
</dbReference>
<name>A0A1V4KWJ8_PATFA</name>
<feature type="region of interest" description="Disordered" evidence="1">
    <location>
        <begin position="41"/>
        <end position="69"/>
    </location>
</feature>
<dbReference type="AlphaFoldDB" id="A0A1V4KWJ8"/>
<evidence type="ECO:0000313" key="3">
    <source>
        <dbReference type="EMBL" id="OPJ88883.1"/>
    </source>
</evidence>
<protein>
    <submittedName>
        <fullName evidence="3">Promotilin</fullName>
    </submittedName>
</protein>
<keyword evidence="4" id="KW-1185">Reference proteome</keyword>
<evidence type="ECO:0000256" key="1">
    <source>
        <dbReference type="SAM" id="MobiDB-lite"/>
    </source>
</evidence>
<organism evidence="3 4">
    <name type="scientific">Patagioenas fasciata monilis</name>
    <dbReference type="NCBI Taxonomy" id="372326"/>
    <lineage>
        <taxon>Eukaryota</taxon>
        <taxon>Metazoa</taxon>
        <taxon>Chordata</taxon>
        <taxon>Craniata</taxon>
        <taxon>Vertebrata</taxon>
        <taxon>Euteleostomi</taxon>
        <taxon>Archelosauria</taxon>
        <taxon>Archosauria</taxon>
        <taxon>Dinosauria</taxon>
        <taxon>Saurischia</taxon>
        <taxon>Theropoda</taxon>
        <taxon>Coelurosauria</taxon>
        <taxon>Aves</taxon>
        <taxon>Neognathae</taxon>
        <taxon>Neoaves</taxon>
        <taxon>Columbimorphae</taxon>
        <taxon>Columbiformes</taxon>
        <taxon>Columbidae</taxon>
        <taxon>Patagioenas</taxon>
    </lineage>
</organism>
<evidence type="ECO:0000256" key="2">
    <source>
        <dbReference type="SAM" id="SignalP"/>
    </source>
</evidence>
<feature type="signal peptide" evidence="2">
    <location>
        <begin position="1"/>
        <end position="25"/>
    </location>
</feature>
<sequence length="117" mass="13114">MVSRKAVAGLLVVYVVSMLAEQTDGFVPFFTQSDFRKMQLQEKERNKAGQKKSLPALQRREEEGFSGRAAADVGEVQSIQLAVPVLGMWLTPRQLENHRDVLERLLAELSQDTPDAD</sequence>
<dbReference type="Proteomes" id="UP000190648">
    <property type="component" value="Unassembled WGS sequence"/>
</dbReference>
<dbReference type="OrthoDB" id="9937685at2759"/>
<dbReference type="EMBL" id="LSYS01001493">
    <property type="protein sequence ID" value="OPJ88883.1"/>
    <property type="molecule type" value="Genomic_DNA"/>
</dbReference>
<reference evidence="3 4" key="1">
    <citation type="submission" date="2016-02" db="EMBL/GenBank/DDBJ databases">
        <title>Band-tailed pigeon sequencing and assembly.</title>
        <authorList>
            <person name="Soares A.E."/>
            <person name="Novak B.J."/>
            <person name="Rice E.S."/>
            <person name="O'Connell B."/>
            <person name="Chang D."/>
            <person name="Weber S."/>
            <person name="Shapiro B."/>
        </authorList>
    </citation>
    <scope>NUCLEOTIDE SEQUENCE [LARGE SCALE GENOMIC DNA]</scope>
    <source>
        <strain evidence="3">BTP2013</strain>
        <tissue evidence="3">Blood</tissue>
    </source>
</reference>
<gene>
    <name evidence="3" type="primary">MLN</name>
    <name evidence="3" type="ORF">AV530_019017</name>
</gene>
<evidence type="ECO:0000313" key="4">
    <source>
        <dbReference type="Proteomes" id="UP000190648"/>
    </source>
</evidence>
<dbReference type="PANTHER" id="PTHR14156">
    <property type="entry name" value="MOTILIN"/>
    <property type="match status" value="1"/>
</dbReference>
<dbReference type="STRING" id="372326.A0A1V4KWJ8"/>
<keyword evidence="2" id="KW-0732">Signal</keyword>
<proteinExistence type="predicted"/>
<accession>A0A1V4KWJ8</accession>
<comment type="caution">
    <text evidence="3">The sequence shown here is derived from an EMBL/GenBank/DDBJ whole genome shotgun (WGS) entry which is preliminary data.</text>
</comment>
<dbReference type="PANTHER" id="PTHR14156:SF0">
    <property type="entry name" value="PROMOTILIN"/>
    <property type="match status" value="1"/>
</dbReference>